<sequence length="175" mass="20538">MDSKRFNEEFAPGDGAGDGDVWYLIFNHCNLRDCIRMGAVCKKWLSVSKWSIRSRPSQLPWLMMLYNHSFDSLEKDEDEGVRCLFSLSDKTMFGIKFPEICGKRCCGSFTNGWLMMIDDENLDIRLFHPWQRIQLQLPDFPISIPPPIAYKQLLLHSSNRWRKAMDPCEKWSRLP</sequence>
<evidence type="ECO:0000313" key="1">
    <source>
        <dbReference type="EMBL" id="KAJ8644181.1"/>
    </source>
</evidence>
<organism evidence="1 2">
    <name type="scientific">Persea americana</name>
    <name type="common">Avocado</name>
    <dbReference type="NCBI Taxonomy" id="3435"/>
    <lineage>
        <taxon>Eukaryota</taxon>
        <taxon>Viridiplantae</taxon>
        <taxon>Streptophyta</taxon>
        <taxon>Embryophyta</taxon>
        <taxon>Tracheophyta</taxon>
        <taxon>Spermatophyta</taxon>
        <taxon>Magnoliopsida</taxon>
        <taxon>Magnoliidae</taxon>
        <taxon>Laurales</taxon>
        <taxon>Lauraceae</taxon>
        <taxon>Persea</taxon>
    </lineage>
</organism>
<keyword evidence="2" id="KW-1185">Reference proteome</keyword>
<comment type="caution">
    <text evidence="1">The sequence shown here is derived from an EMBL/GenBank/DDBJ whole genome shotgun (WGS) entry which is preliminary data.</text>
</comment>
<gene>
    <name evidence="1" type="ORF">MRB53_005929</name>
</gene>
<dbReference type="Proteomes" id="UP001234297">
    <property type="component" value="Chromosome 2"/>
</dbReference>
<name>A0ACC2MFK2_PERAE</name>
<proteinExistence type="predicted"/>
<reference evidence="1 2" key="1">
    <citation type="journal article" date="2022" name="Hortic Res">
        <title>A haplotype resolved chromosomal level avocado genome allows analysis of novel avocado genes.</title>
        <authorList>
            <person name="Nath O."/>
            <person name="Fletcher S.J."/>
            <person name="Hayward A."/>
            <person name="Shaw L.M."/>
            <person name="Masouleh A.K."/>
            <person name="Furtado A."/>
            <person name="Henry R.J."/>
            <person name="Mitter N."/>
        </authorList>
    </citation>
    <scope>NUCLEOTIDE SEQUENCE [LARGE SCALE GENOMIC DNA]</scope>
    <source>
        <strain evidence="2">cv. Hass</strain>
    </source>
</reference>
<dbReference type="EMBL" id="CM056810">
    <property type="protein sequence ID" value="KAJ8644181.1"/>
    <property type="molecule type" value="Genomic_DNA"/>
</dbReference>
<evidence type="ECO:0000313" key="2">
    <source>
        <dbReference type="Proteomes" id="UP001234297"/>
    </source>
</evidence>
<accession>A0ACC2MFK2</accession>
<protein>
    <submittedName>
        <fullName evidence="1">Uncharacterized protein</fullName>
    </submittedName>
</protein>